<dbReference type="PROSITE" id="PS50059">
    <property type="entry name" value="FKBP_PPIASE"/>
    <property type="match status" value="1"/>
</dbReference>
<dbReference type="EC" id="5.2.1.8" evidence="3 6"/>
<comment type="similarity">
    <text evidence="2">Belongs to the cyclophilin-type PPIase family.</text>
</comment>
<evidence type="ECO:0000259" key="10">
    <source>
        <dbReference type="PROSITE" id="PS50072"/>
    </source>
</evidence>
<evidence type="ECO:0000256" key="3">
    <source>
        <dbReference type="ARBA" id="ARBA00013194"/>
    </source>
</evidence>
<dbReference type="InterPro" id="IPR029000">
    <property type="entry name" value="Cyclophilin-like_dom_sf"/>
</dbReference>
<dbReference type="InterPro" id="IPR046357">
    <property type="entry name" value="PPIase_dom_sf"/>
</dbReference>
<dbReference type="Pfam" id="PF00254">
    <property type="entry name" value="FKBP_C"/>
    <property type="match status" value="1"/>
</dbReference>
<sequence length="349" mass="38674">MKKTKLLLLLSVVLSAFACQKDLYPELNDGIYAEFDTNQGKFVTELYYKATPLTVANFVSLAEGNNSRVDEKFKGKKYYDGLIFHRVIDNFMIQGGDPTGTGSGGPGYKFQDEFVDSLKHDTKGILSMANAGPETNGSQFFITLKATPHLNGRHTIFGKVVIGQDIVDKIGKVKTLERDKPVVDVVINHVTIIRKGKEAKAFDANKTFEEITAKIEEEKKLAEEELKKKLENLTKDGFEKTSSGLFYKITKNNPEGKKPTRGNEVEVHYTGKLTDGTKFDSSVDRGKPLKFPVGTGRVIAGWDEGIMLLKEGEKATFIIPPHIGYGERNVGPIPANSTLIFDVELVKAY</sequence>
<protein>
    <recommendedName>
        <fullName evidence="3 6">peptidylprolyl isomerase</fullName>
        <ecNumber evidence="3 6">5.2.1.8</ecNumber>
    </recommendedName>
</protein>
<dbReference type="PROSITE" id="PS50072">
    <property type="entry name" value="CSA_PPIASE_2"/>
    <property type="match status" value="1"/>
</dbReference>
<evidence type="ECO:0000256" key="7">
    <source>
        <dbReference type="SAM" id="Coils"/>
    </source>
</evidence>
<evidence type="ECO:0000313" key="11">
    <source>
        <dbReference type="EMBL" id="MBB4119156.1"/>
    </source>
</evidence>
<evidence type="ECO:0000256" key="6">
    <source>
        <dbReference type="PROSITE-ProRule" id="PRU00277"/>
    </source>
</evidence>
<dbReference type="GO" id="GO:0003755">
    <property type="term" value="F:peptidyl-prolyl cis-trans isomerase activity"/>
    <property type="evidence" value="ECO:0007669"/>
    <property type="project" value="UniProtKB-KW"/>
</dbReference>
<feature type="coiled-coil region" evidence="7">
    <location>
        <begin position="205"/>
        <end position="236"/>
    </location>
</feature>
<keyword evidence="4 6" id="KW-0697">Rotamase</keyword>
<dbReference type="PANTHER" id="PTHR45625">
    <property type="entry name" value="PEPTIDYL-PROLYL CIS-TRANS ISOMERASE-RELATED"/>
    <property type="match status" value="1"/>
</dbReference>
<dbReference type="CDD" id="cd00317">
    <property type="entry name" value="cyclophilin"/>
    <property type="match status" value="1"/>
</dbReference>
<dbReference type="InterPro" id="IPR001179">
    <property type="entry name" value="PPIase_FKBP_dom"/>
</dbReference>
<dbReference type="InterPro" id="IPR020892">
    <property type="entry name" value="Cyclophilin-type_PPIase_CS"/>
</dbReference>
<name>A0A840EUL0_9FLAO</name>
<dbReference type="Gene3D" id="3.10.50.40">
    <property type="match status" value="1"/>
</dbReference>
<evidence type="ECO:0000256" key="8">
    <source>
        <dbReference type="SAM" id="SignalP"/>
    </source>
</evidence>
<comment type="catalytic activity">
    <reaction evidence="1 6">
        <text>[protein]-peptidylproline (omega=180) = [protein]-peptidylproline (omega=0)</text>
        <dbReference type="Rhea" id="RHEA:16237"/>
        <dbReference type="Rhea" id="RHEA-COMP:10747"/>
        <dbReference type="Rhea" id="RHEA-COMP:10748"/>
        <dbReference type="ChEBI" id="CHEBI:83833"/>
        <dbReference type="ChEBI" id="CHEBI:83834"/>
        <dbReference type="EC" id="5.2.1.8"/>
    </reaction>
</comment>
<accession>A0A840EUL0</accession>
<dbReference type="SUPFAM" id="SSF54534">
    <property type="entry name" value="FKBP-like"/>
    <property type="match status" value="1"/>
</dbReference>
<reference evidence="11 12" key="1">
    <citation type="submission" date="2020-08" db="EMBL/GenBank/DDBJ databases">
        <title>Genomic Encyclopedia of Type Strains, Phase IV (KMG-IV): sequencing the most valuable type-strain genomes for metagenomic binning, comparative biology and taxonomic classification.</title>
        <authorList>
            <person name="Goeker M."/>
        </authorList>
    </citation>
    <scope>NUCLEOTIDE SEQUENCE [LARGE SCALE GENOMIC DNA]</scope>
    <source>
        <strain evidence="11 12">DSM 29568</strain>
    </source>
</reference>
<dbReference type="PRINTS" id="PR00153">
    <property type="entry name" value="CSAPPISMRASE"/>
</dbReference>
<evidence type="ECO:0000313" key="12">
    <source>
        <dbReference type="Proteomes" id="UP000553034"/>
    </source>
</evidence>
<proteinExistence type="inferred from homology"/>
<evidence type="ECO:0000256" key="5">
    <source>
        <dbReference type="ARBA" id="ARBA00023235"/>
    </source>
</evidence>
<evidence type="ECO:0000256" key="1">
    <source>
        <dbReference type="ARBA" id="ARBA00000971"/>
    </source>
</evidence>
<dbReference type="AlphaFoldDB" id="A0A840EUL0"/>
<evidence type="ECO:0000259" key="9">
    <source>
        <dbReference type="PROSITE" id="PS50059"/>
    </source>
</evidence>
<evidence type="ECO:0000256" key="2">
    <source>
        <dbReference type="ARBA" id="ARBA00007365"/>
    </source>
</evidence>
<dbReference type="InterPro" id="IPR002130">
    <property type="entry name" value="Cyclophilin-type_PPIase_dom"/>
</dbReference>
<organism evidence="11 12">
    <name type="scientific">Mesonia hippocampi</name>
    <dbReference type="NCBI Taxonomy" id="1628250"/>
    <lineage>
        <taxon>Bacteria</taxon>
        <taxon>Pseudomonadati</taxon>
        <taxon>Bacteroidota</taxon>
        <taxon>Flavobacteriia</taxon>
        <taxon>Flavobacteriales</taxon>
        <taxon>Flavobacteriaceae</taxon>
        <taxon>Mesonia</taxon>
    </lineage>
</organism>
<dbReference type="PROSITE" id="PS51257">
    <property type="entry name" value="PROKAR_LIPOPROTEIN"/>
    <property type="match status" value="1"/>
</dbReference>
<dbReference type="FunFam" id="3.10.50.40:FF:000006">
    <property type="entry name" value="Peptidyl-prolyl cis-trans isomerase"/>
    <property type="match status" value="1"/>
</dbReference>
<keyword evidence="12" id="KW-1185">Reference proteome</keyword>
<evidence type="ECO:0000256" key="4">
    <source>
        <dbReference type="ARBA" id="ARBA00023110"/>
    </source>
</evidence>
<dbReference type="RefSeq" id="WP_183477512.1">
    <property type="nucleotide sequence ID" value="NZ_JACIFO010000005.1"/>
</dbReference>
<dbReference type="SUPFAM" id="SSF50891">
    <property type="entry name" value="Cyclophilin-like"/>
    <property type="match status" value="1"/>
</dbReference>
<feature type="domain" description="PPIase FKBP-type" evidence="9">
    <location>
        <begin position="262"/>
        <end position="349"/>
    </location>
</feature>
<feature type="chain" id="PRO_5032561632" description="peptidylprolyl isomerase" evidence="8">
    <location>
        <begin position="19"/>
        <end position="349"/>
    </location>
</feature>
<comment type="caution">
    <text evidence="11">The sequence shown here is derived from an EMBL/GenBank/DDBJ whole genome shotgun (WGS) entry which is preliminary data.</text>
</comment>
<dbReference type="EMBL" id="JACIFO010000005">
    <property type="protein sequence ID" value="MBB4119156.1"/>
    <property type="molecule type" value="Genomic_DNA"/>
</dbReference>
<dbReference type="PANTHER" id="PTHR45625:SF4">
    <property type="entry name" value="PEPTIDYLPROLYL ISOMERASE DOMAIN AND WD REPEAT-CONTAINING PROTEIN 1"/>
    <property type="match status" value="1"/>
</dbReference>
<dbReference type="PROSITE" id="PS00170">
    <property type="entry name" value="CSA_PPIASE_1"/>
    <property type="match status" value="1"/>
</dbReference>
<dbReference type="Gene3D" id="2.40.100.10">
    <property type="entry name" value="Cyclophilin-like"/>
    <property type="match status" value="1"/>
</dbReference>
<gene>
    <name evidence="11" type="ORF">GGR32_001452</name>
</gene>
<feature type="signal peptide" evidence="8">
    <location>
        <begin position="1"/>
        <end position="18"/>
    </location>
</feature>
<keyword evidence="5 6" id="KW-0413">Isomerase</keyword>
<dbReference type="Pfam" id="PF00160">
    <property type="entry name" value="Pro_isomerase"/>
    <property type="match status" value="1"/>
</dbReference>
<keyword evidence="8" id="KW-0732">Signal</keyword>
<dbReference type="InterPro" id="IPR044666">
    <property type="entry name" value="Cyclophilin_A-like"/>
</dbReference>
<dbReference type="GO" id="GO:0006457">
    <property type="term" value="P:protein folding"/>
    <property type="evidence" value="ECO:0007669"/>
    <property type="project" value="InterPro"/>
</dbReference>
<feature type="domain" description="PPIase cyclophilin-type" evidence="10">
    <location>
        <begin position="36"/>
        <end position="192"/>
    </location>
</feature>
<dbReference type="Proteomes" id="UP000553034">
    <property type="component" value="Unassembled WGS sequence"/>
</dbReference>
<keyword evidence="7" id="KW-0175">Coiled coil</keyword>